<dbReference type="STRING" id="1419482.SAMN05444266_10988"/>
<proteinExistence type="predicted"/>
<dbReference type="EMBL" id="FRBL01000009">
    <property type="protein sequence ID" value="SHM58525.1"/>
    <property type="molecule type" value="Genomic_DNA"/>
</dbReference>
<dbReference type="OrthoDB" id="1492661at2"/>
<name>A0A1M7JZZ1_9BACT</name>
<accession>A0A1M7JZZ1</accession>
<reference evidence="1 2" key="1">
    <citation type="submission" date="2016-11" db="EMBL/GenBank/DDBJ databases">
        <authorList>
            <person name="Jaros S."/>
            <person name="Januszkiewicz K."/>
            <person name="Wedrychowicz H."/>
        </authorList>
    </citation>
    <scope>NUCLEOTIDE SEQUENCE [LARGE SCALE GENOMIC DNA]</scope>
    <source>
        <strain evidence="1 2">DSM 27406</strain>
    </source>
</reference>
<dbReference type="AlphaFoldDB" id="A0A1M7JZZ1"/>
<protein>
    <submittedName>
        <fullName evidence="1">Uncharacterized protein</fullName>
    </submittedName>
</protein>
<dbReference type="RefSeq" id="WP_073085504.1">
    <property type="nucleotide sequence ID" value="NZ_FRBL01000009.1"/>
</dbReference>
<evidence type="ECO:0000313" key="2">
    <source>
        <dbReference type="Proteomes" id="UP000184420"/>
    </source>
</evidence>
<evidence type="ECO:0000313" key="1">
    <source>
        <dbReference type="EMBL" id="SHM58525.1"/>
    </source>
</evidence>
<sequence length="654" mass="76508">MKKYFSYVDTALRIVHINTDLKQGADAAAINSFFERFNYNHKAKSGAIHELFLHYMTDHEFLRVYQHEALHFWQTFFYPYLYYISCLEFNTIRQITGEIRASPSELAPPTYCINENAALNLEYQSIKFGFSMVDGMLQCQPAAITDAEDCFSLIDLIENATTIMQFSLFRSMEEEPRTPSHFLKWIKDPENKCYKNLYYFIYHSFGGEFAFNYLCMCVQLAFHTSEPITGFIHCVNTLQLLVEEGKAVPGKNNRNIYKVLEVLLHYGFQPVQNREKFLQERLIKELEVGFIPTDLYEQIVEQNDKHIIYHSGKDFHAILKDKPDIRVDFATDFNVDLWKFLNENMEIMAVDLNFLQLKRTNNATLFARRLVNVLPFKGIKDLKLPQYIIENIKRKDTTMSLLSETFSDYKTFVPRSCHFTDCPYFPAGLCWKWKHIPVTGYEDCRFPAFFESTYEKRYDPQKKLLVCSTKAEVDASMVAYLKMHRKAVDIYRNLRISSHHHDQDILIVSVDNDTICRSNYFAESISFIDQELHPDTIQSKIVLDFDLDMEEYLCNIPEVITFVKNLQKDIPHFLYYLNMSTPEGLRVFFDIFMILTDTTNVQGGQGQINLKGFIEQLKVAVDEMIKFAAMQKEDCSAKITTIENYLKDHLIHGT</sequence>
<organism evidence="1 2">
    <name type="scientific">Chitinophaga jiangningensis</name>
    <dbReference type="NCBI Taxonomy" id="1419482"/>
    <lineage>
        <taxon>Bacteria</taxon>
        <taxon>Pseudomonadati</taxon>
        <taxon>Bacteroidota</taxon>
        <taxon>Chitinophagia</taxon>
        <taxon>Chitinophagales</taxon>
        <taxon>Chitinophagaceae</taxon>
        <taxon>Chitinophaga</taxon>
    </lineage>
</organism>
<keyword evidence="2" id="KW-1185">Reference proteome</keyword>
<dbReference type="Proteomes" id="UP000184420">
    <property type="component" value="Unassembled WGS sequence"/>
</dbReference>
<gene>
    <name evidence="1" type="ORF">SAMN05444266_10988</name>
</gene>